<evidence type="ECO:0000313" key="2">
    <source>
        <dbReference type="Proteomes" id="UP000515275"/>
    </source>
</evidence>
<dbReference type="InterPro" id="IPR024962">
    <property type="entry name" value="YukD-like"/>
</dbReference>
<dbReference type="Pfam" id="PF08817">
    <property type="entry name" value="YukD"/>
    <property type="match status" value="1"/>
</dbReference>
<accession>A0A7G7YPY4</accession>
<dbReference type="KEGG" id="cans:GP473_07690"/>
<gene>
    <name evidence="1" type="ORF">GP473_07690</name>
</gene>
<reference evidence="1 2" key="1">
    <citation type="submission" date="2019-12" db="EMBL/GenBank/DDBJ databases">
        <title>Corynebacterium sp. nov., isolated from feces of the Anser Albifrons in China.</title>
        <authorList>
            <person name="Liu Q."/>
        </authorList>
    </citation>
    <scope>NUCLEOTIDE SEQUENCE [LARGE SCALE GENOMIC DNA]</scope>
    <source>
        <strain evidence="1 2">23H37-10</strain>
    </source>
</reference>
<protein>
    <submittedName>
        <fullName evidence="1">Uncharacterized protein</fullName>
    </submittedName>
</protein>
<dbReference type="RefSeq" id="WP_185770308.1">
    <property type="nucleotide sequence ID" value="NZ_CP046883.1"/>
</dbReference>
<evidence type="ECO:0000313" key="1">
    <source>
        <dbReference type="EMBL" id="QNH96554.1"/>
    </source>
</evidence>
<sequence>MLAVSISVPSTGTIINAAVADHVPVAELIPHLVEQETTIEPGQHWVLTRALTAIRPEQSLIDAGVRPGERLTLDLAHVPAPQPEAIEELSGPIRGNYGVWIMAGIAALLSWHSAPLFHPTTSHGAAAWGLPTGQVMSNPTVLISSVLTTLCGFACAAGSLYDKKYTYIAAIIGFGIGLNINVLGACVCAALLVWRAGIARIATVTLTVFAAINIHPGLTLIVALIALAYSGQLSVGIAGITLPKVPATGLFQETTSSRAGSIVTVHSTLVISFCAVILACFYQLIPWGTEPNGWLIALALAVAGCGASARGTRPIHASAMLITSALLILWISLHVPWGIAGLALVGLPAVRITSPMLGRLIDLLEALAFTVAIPLALYTTGIFTIIRGIG</sequence>
<dbReference type="EMBL" id="CP046883">
    <property type="protein sequence ID" value="QNH96554.1"/>
    <property type="molecule type" value="Genomic_DNA"/>
</dbReference>
<dbReference type="AlphaFoldDB" id="A0A7G7YPY4"/>
<name>A0A7G7YPY4_9CORY</name>
<dbReference type="Proteomes" id="UP000515275">
    <property type="component" value="Chromosome"/>
</dbReference>
<organism evidence="1 2">
    <name type="scientific">Corynebacterium anserum</name>
    <dbReference type="NCBI Taxonomy" id="2684406"/>
    <lineage>
        <taxon>Bacteria</taxon>
        <taxon>Bacillati</taxon>
        <taxon>Actinomycetota</taxon>
        <taxon>Actinomycetes</taxon>
        <taxon>Mycobacteriales</taxon>
        <taxon>Corynebacteriaceae</taxon>
        <taxon>Corynebacterium</taxon>
    </lineage>
</organism>
<proteinExistence type="predicted"/>
<keyword evidence="2" id="KW-1185">Reference proteome</keyword>